<proteinExistence type="predicted"/>
<dbReference type="OrthoDB" id="6007799at2"/>
<evidence type="ECO:0000313" key="4">
    <source>
        <dbReference type="Proteomes" id="UP000246569"/>
    </source>
</evidence>
<dbReference type="Proteomes" id="UP000246569">
    <property type="component" value="Unassembled WGS sequence"/>
</dbReference>
<comment type="caution">
    <text evidence="3">The sequence shown here is derived from an EMBL/GenBank/DDBJ whole genome shotgun (WGS) entry which is preliminary data.</text>
</comment>
<name>A0A317N5B8_9GAMM</name>
<accession>A0A317N5B8</accession>
<evidence type="ECO:0000256" key="1">
    <source>
        <dbReference type="SAM" id="MobiDB-lite"/>
    </source>
</evidence>
<dbReference type="AlphaFoldDB" id="A0A317N5B8"/>
<dbReference type="RefSeq" id="WP_110016928.1">
    <property type="nucleotide sequence ID" value="NZ_QGTJ01000001.1"/>
</dbReference>
<evidence type="ECO:0000256" key="2">
    <source>
        <dbReference type="SAM" id="SignalP"/>
    </source>
</evidence>
<keyword evidence="2" id="KW-0732">Signal</keyword>
<reference evidence="3 4" key="1">
    <citation type="submission" date="2018-05" db="EMBL/GenBank/DDBJ databases">
        <title>Genomic Encyclopedia of Type Strains, Phase IV (KMG-IV): sequencing the most valuable type-strain genomes for metagenomic binning, comparative biology and taxonomic classification.</title>
        <authorList>
            <person name="Goeker M."/>
        </authorList>
    </citation>
    <scope>NUCLEOTIDE SEQUENCE [LARGE SCALE GENOMIC DNA]</scope>
    <source>
        <strain evidence="3 4">DSM 23606</strain>
    </source>
</reference>
<feature type="signal peptide" evidence="2">
    <location>
        <begin position="1"/>
        <end position="22"/>
    </location>
</feature>
<keyword evidence="4" id="KW-1185">Reference proteome</keyword>
<dbReference type="EMBL" id="QGTJ01000001">
    <property type="protein sequence ID" value="PWV65949.1"/>
    <property type="molecule type" value="Genomic_DNA"/>
</dbReference>
<organism evidence="3 4">
    <name type="scientific">Plasticicumulans acidivorans</name>
    <dbReference type="NCBI Taxonomy" id="886464"/>
    <lineage>
        <taxon>Bacteria</taxon>
        <taxon>Pseudomonadati</taxon>
        <taxon>Pseudomonadota</taxon>
        <taxon>Gammaproteobacteria</taxon>
        <taxon>Candidatus Competibacteraceae</taxon>
        <taxon>Plasticicumulans</taxon>
    </lineage>
</organism>
<evidence type="ECO:0000313" key="3">
    <source>
        <dbReference type="EMBL" id="PWV65949.1"/>
    </source>
</evidence>
<protein>
    <submittedName>
        <fullName evidence="3">Uncharacterized protein DUF3108</fullName>
    </submittedName>
</protein>
<feature type="chain" id="PRO_5016345128" evidence="2">
    <location>
        <begin position="23"/>
        <end position="243"/>
    </location>
</feature>
<dbReference type="InterPro" id="IPR021457">
    <property type="entry name" value="DUF3108"/>
</dbReference>
<gene>
    <name evidence="3" type="ORF">C7443_101435</name>
</gene>
<feature type="region of interest" description="Disordered" evidence="1">
    <location>
        <begin position="85"/>
        <end position="104"/>
    </location>
</feature>
<dbReference type="Pfam" id="PF11306">
    <property type="entry name" value="DUF3108"/>
    <property type="match status" value="1"/>
</dbReference>
<sequence>MTPRRALGLLAAACLLPALALAAPTTDGLPPFSARYTLAFSGLTIGEAVVRLERDGEHYRMLSTASAKGPFAMMVPDRLREEAEGRFSADGPLPDRYLHERSGGKDEELTRIRFDRQAGKVYVLDDGRQAELELRPQMVDPLGLQLLVMWRLRSGQPLGSVELVDDATPSQYTVSEKGHETVQTGLGALDAVRLDRGQPGDKKVLRLWFSPRLGWLPVQIVQLRKGRETLRMTLLDAHGVPDP</sequence>